<dbReference type="Proteomes" id="UP000305948">
    <property type="component" value="Unassembled WGS sequence"/>
</dbReference>
<feature type="compositionally biased region" description="Basic residues" evidence="1">
    <location>
        <begin position="129"/>
        <end position="141"/>
    </location>
</feature>
<keyword evidence="3" id="KW-1185">Reference proteome</keyword>
<organism evidence="2 3">
    <name type="scientific">Heliocybe sulcata</name>
    <dbReference type="NCBI Taxonomy" id="5364"/>
    <lineage>
        <taxon>Eukaryota</taxon>
        <taxon>Fungi</taxon>
        <taxon>Dikarya</taxon>
        <taxon>Basidiomycota</taxon>
        <taxon>Agaricomycotina</taxon>
        <taxon>Agaricomycetes</taxon>
        <taxon>Gloeophyllales</taxon>
        <taxon>Gloeophyllaceae</taxon>
        <taxon>Heliocybe</taxon>
    </lineage>
</organism>
<feature type="compositionally biased region" description="Acidic residues" evidence="1">
    <location>
        <begin position="89"/>
        <end position="108"/>
    </location>
</feature>
<feature type="compositionally biased region" description="Basic residues" evidence="1">
    <location>
        <begin position="196"/>
        <end position="213"/>
    </location>
</feature>
<feature type="region of interest" description="Disordered" evidence="1">
    <location>
        <begin position="1"/>
        <end position="264"/>
    </location>
</feature>
<dbReference type="EMBL" id="ML213503">
    <property type="protein sequence ID" value="TFK56469.1"/>
    <property type="molecule type" value="Genomic_DNA"/>
</dbReference>
<sequence length="446" mass="48016">MFRASPWISYDPSNTSRTDEELQPSSDTFRYSYHMSDDVDMDAPQISTLREEDSPPPAPVRTSKFRVKLLVNENKGVPSSSPSKQGTGETEEEEEEEEEDQLIDDDDDLRPMQRTTSHGSLSAASGRAPAKRKQAPKRPKKEKVPGSKGRTKSQEGQGHAADSHMGLHEVPPPMPQMHEWDPISGGSTTPSISSPGKKRPGPKKGSTRGRGRGITKTSSVRSNPMPIPHVDDGDTMSVSEIYPGTAPSSPGPQDDELDRLSISGHVPPTLDDFGLENVPLPLYPLPNKPFPVQPPIKIGTGFAPVLPLDKSGKKVRHWRQAQREIRGIAGGRWFIRSWVGDKESELSGSNAERAAPLHLAPEAATLALPKLAALALQGHSSSGKSSPKGKGVVGVAAMSTAASSRSASAVPDLHVPREPSKMRTTVAYSREPSPSEAADPMEVMQS</sequence>
<dbReference type="STRING" id="5364.A0A5C3NF01"/>
<accession>A0A5C3NF01</accession>
<proteinExistence type="predicted"/>
<evidence type="ECO:0000256" key="1">
    <source>
        <dbReference type="SAM" id="MobiDB-lite"/>
    </source>
</evidence>
<feature type="compositionally biased region" description="Polar residues" evidence="1">
    <location>
        <begin position="113"/>
        <end position="123"/>
    </location>
</feature>
<evidence type="ECO:0000313" key="2">
    <source>
        <dbReference type="EMBL" id="TFK56469.1"/>
    </source>
</evidence>
<protein>
    <submittedName>
        <fullName evidence="2">Uncharacterized protein</fullName>
    </submittedName>
</protein>
<feature type="compositionally biased region" description="Polar residues" evidence="1">
    <location>
        <begin position="77"/>
        <end position="88"/>
    </location>
</feature>
<gene>
    <name evidence="2" type="ORF">OE88DRAFT_22824</name>
</gene>
<dbReference type="OrthoDB" id="3229208at2759"/>
<evidence type="ECO:0000313" key="3">
    <source>
        <dbReference type="Proteomes" id="UP000305948"/>
    </source>
</evidence>
<name>A0A5C3NF01_9AGAM</name>
<reference evidence="2 3" key="1">
    <citation type="journal article" date="2019" name="Nat. Ecol. Evol.">
        <title>Megaphylogeny resolves global patterns of mushroom evolution.</title>
        <authorList>
            <person name="Varga T."/>
            <person name="Krizsan K."/>
            <person name="Foldi C."/>
            <person name="Dima B."/>
            <person name="Sanchez-Garcia M."/>
            <person name="Sanchez-Ramirez S."/>
            <person name="Szollosi G.J."/>
            <person name="Szarkandi J.G."/>
            <person name="Papp V."/>
            <person name="Albert L."/>
            <person name="Andreopoulos W."/>
            <person name="Angelini C."/>
            <person name="Antonin V."/>
            <person name="Barry K.W."/>
            <person name="Bougher N.L."/>
            <person name="Buchanan P."/>
            <person name="Buyck B."/>
            <person name="Bense V."/>
            <person name="Catcheside P."/>
            <person name="Chovatia M."/>
            <person name="Cooper J."/>
            <person name="Damon W."/>
            <person name="Desjardin D."/>
            <person name="Finy P."/>
            <person name="Geml J."/>
            <person name="Haridas S."/>
            <person name="Hughes K."/>
            <person name="Justo A."/>
            <person name="Karasinski D."/>
            <person name="Kautmanova I."/>
            <person name="Kiss B."/>
            <person name="Kocsube S."/>
            <person name="Kotiranta H."/>
            <person name="LaButti K.M."/>
            <person name="Lechner B.E."/>
            <person name="Liimatainen K."/>
            <person name="Lipzen A."/>
            <person name="Lukacs Z."/>
            <person name="Mihaltcheva S."/>
            <person name="Morgado L.N."/>
            <person name="Niskanen T."/>
            <person name="Noordeloos M.E."/>
            <person name="Ohm R.A."/>
            <person name="Ortiz-Santana B."/>
            <person name="Ovrebo C."/>
            <person name="Racz N."/>
            <person name="Riley R."/>
            <person name="Savchenko A."/>
            <person name="Shiryaev A."/>
            <person name="Soop K."/>
            <person name="Spirin V."/>
            <person name="Szebenyi C."/>
            <person name="Tomsovsky M."/>
            <person name="Tulloss R.E."/>
            <person name="Uehling J."/>
            <person name="Grigoriev I.V."/>
            <person name="Vagvolgyi C."/>
            <person name="Papp T."/>
            <person name="Martin F.M."/>
            <person name="Miettinen O."/>
            <person name="Hibbett D.S."/>
            <person name="Nagy L.G."/>
        </authorList>
    </citation>
    <scope>NUCLEOTIDE SEQUENCE [LARGE SCALE GENOMIC DNA]</scope>
    <source>
        <strain evidence="2 3">OMC1185</strain>
    </source>
</reference>
<feature type="compositionally biased region" description="Low complexity" evidence="1">
    <location>
        <begin position="379"/>
        <end position="409"/>
    </location>
</feature>
<feature type="region of interest" description="Disordered" evidence="1">
    <location>
        <begin position="379"/>
        <end position="446"/>
    </location>
</feature>
<dbReference type="AlphaFoldDB" id="A0A5C3NF01"/>
<feature type="compositionally biased region" description="Low complexity" evidence="1">
    <location>
        <begin position="182"/>
        <end position="195"/>
    </location>
</feature>